<evidence type="ECO:0008006" key="3">
    <source>
        <dbReference type="Google" id="ProtNLM"/>
    </source>
</evidence>
<protein>
    <recommendedName>
        <fullName evidence="3">MULE transposase domain-containing protein</fullName>
    </recommendedName>
</protein>
<proteinExistence type="predicted"/>
<evidence type="ECO:0000313" key="2">
    <source>
        <dbReference type="Proteomes" id="UP000234323"/>
    </source>
</evidence>
<name>A0A2I1H664_9GLOM</name>
<dbReference type="Proteomes" id="UP000234323">
    <property type="component" value="Unassembled WGS sequence"/>
</dbReference>
<dbReference type="EMBL" id="LLXI01001590">
    <property type="protein sequence ID" value="PKY54359.1"/>
    <property type="molecule type" value="Genomic_DNA"/>
</dbReference>
<comment type="caution">
    <text evidence="1">The sequence shown here is derived from an EMBL/GenBank/DDBJ whole genome shotgun (WGS) entry which is preliminary data.</text>
</comment>
<dbReference type="VEuPathDB" id="FungiDB:FUN_003380"/>
<dbReference type="AlphaFoldDB" id="A0A2I1H664"/>
<reference evidence="1 2" key="1">
    <citation type="submission" date="2015-10" db="EMBL/GenBank/DDBJ databases">
        <title>Genome analyses suggest a sexual origin of heterokaryosis in a supposedly ancient asexual fungus.</title>
        <authorList>
            <person name="Ropars J."/>
            <person name="Sedzielewska K."/>
            <person name="Noel J."/>
            <person name="Charron P."/>
            <person name="Farinelli L."/>
            <person name="Marton T."/>
            <person name="Kruger M."/>
            <person name="Pelin A."/>
            <person name="Brachmann A."/>
            <person name="Corradi N."/>
        </authorList>
    </citation>
    <scope>NUCLEOTIDE SEQUENCE [LARGE SCALE GENOMIC DNA]</scope>
    <source>
        <strain evidence="1 2">A4</strain>
    </source>
</reference>
<sequence length="158" mass="18442">MFLFKIQNNVEYYLQTSELYKCLQLHKLIDAKIHTKEQLLSAKEYLESKQNFKITLYYLENDFIRALGFTTPLLNCIVLAKLDFVVNANCEGYGIPVAYFYLLKCDGTLEVYNNPKNQVNTRVQVLHEFFTSLKNEKLLPIFVLIDKDSRKISAIEEA</sequence>
<accession>A0A2I1H664</accession>
<dbReference type="VEuPathDB" id="FungiDB:RhiirA1_387504"/>
<evidence type="ECO:0000313" key="1">
    <source>
        <dbReference type="EMBL" id="PKY54359.1"/>
    </source>
</evidence>
<organism evidence="1 2">
    <name type="scientific">Rhizophagus irregularis</name>
    <dbReference type="NCBI Taxonomy" id="588596"/>
    <lineage>
        <taxon>Eukaryota</taxon>
        <taxon>Fungi</taxon>
        <taxon>Fungi incertae sedis</taxon>
        <taxon>Mucoromycota</taxon>
        <taxon>Glomeromycotina</taxon>
        <taxon>Glomeromycetes</taxon>
        <taxon>Glomerales</taxon>
        <taxon>Glomeraceae</taxon>
        <taxon>Rhizophagus</taxon>
    </lineage>
</organism>
<keyword evidence="2" id="KW-1185">Reference proteome</keyword>
<gene>
    <name evidence="1" type="ORF">RhiirA4_473127</name>
</gene>